<dbReference type="SUPFAM" id="SSF88659">
    <property type="entry name" value="Sigma3 and sigma4 domains of RNA polymerase sigma factors"/>
    <property type="match status" value="2"/>
</dbReference>
<sequence>IQKAYEQCVAATGSPPGDEELAERAGMTLAQLHRTMQGARNQQFLSIHGLTEDGPALPSFLPADRGEPPEEQLERKELVEELARAIQQLPEKERLVIVLYYDRDLTMKESAGVLDITESRVSQLHASAVFRLSMLLRELR</sequence>
<keyword evidence="2" id="KW-0731">Sigma factor</keyword>
<dbReference type="InterPro" id="IPR007624">
    <property type="entry name" value="RNA_pol_sigma70_r3"/>
</dbReference>
<keyword evidence="3" id="KW-0238">DNA-binding</keyword>
<evidence type="ECO:0000259" key="5">
    <source>
        <dbReference type="Pfam" id="PF04539"/>
    </source>
</evidence>
<dbReference type="PANTHER" id="PTHR30385:SF7">
    <property type="entry name" value="RNA POLYMERASE SIGMA FACTOR FLIA"/>
    <property type="match status" value="1"/>
</dbReference>
<dbReference type="GO" id="GO:0003677">
    <property type="term" value="F:DNA binding"/>
    <property type="evidence" value="ECO:0007669"/>
    <property type="project" value="UniProtKB-KW"/>
</dbReference>
<evidence type="ECO:0000256" key="1">
    <source>
        <dbReference type="ARBA" id="ARBA00023015"/>
    </source>
</evidence>
<evidence type="ECO:0000259" key="6">
    <source>
        <dbReference type="Pfam" id="PF04545"/>
    </source>
</evidence>
<dbReference type="Pfam" id="PF04539">
    <property type="entry name" value="Sigma70_r3"/>
    <property type="match status" value="1"/>
</dbReference>
<evidence type="ECO:0000313" key="7">
    <source>
        <dbReference type="EMBL" id="KKK81988.1"/>
    </source>
</evidence>
<dbReference type="PANTHER" id="PTHR30385">
    <property type="entry name" value="SIGMA FACTOR F FLAGELLAR"/>
    <property type="match status" value="1"/>
</dbReference>
<comment type="caution">
    <text evidence="7">The sequence shown here is derived from an EMBL/GenBank/DDBJ whole genome shotgun (WGS) entry which is preliminary data.</text>
</comment>
<dbReference type="GO" id="GO:0006352">
    <property type="term" value="P:DNA-templated transcription initiation"/>
    <property type="evidence" value="ECO:0007669"/>
    <property type="project" value="InterPro"/>
</dbReference>
<proteinExistence type="predicted"/>
<evidence type="ECO:0000256" key="2">
    <source>
        <dbReference type="ARBA" id="ARBA00023082"/>
    </source>
</evidence>
<protein>
    <recommendedName>
        <fullName evidence="8">RNA polymerase sigma-70 domain-containing protein</fullName>
    </recommendedName>
</protein>
<dbReference type="InterPro" id="IPR014284">
    <property type="entry name" value="RNA_pol_sigma-70_dom"/>
</dbReference>
<feature type="domain" description="RNA polymerase sigma-70 region 4" evidence="6">
    <location>
        <begin position="85"/>
        <end position="132"/>
    </location>
</feature>
<keyword evidence="1" id="KW-0805">Transcription regulation</keyword>
<dbReference type="InterPro" id="IPR007630">
    <property type="entry name" value="RNA_pol_sigma70_r4"/>
</dbReference>
<evidence type="ECO:0008006" key="8">
    <source>
        <dbReference type="Google" id="ProtNLM"/>
    </source>
</evidence>
<accession>A0A0F8YKS0</accession>
<dbReference type="Gene3D" id="1.20.140.160">
    <property type="match status" value="1"/>
</dbReference>
<dbReference type="EMBL" id="LAZR01052875">
    <property type="protein sequence ID" value="KKK81988.1"/>
    <property type="molecule type" value="Genomic_DNA"/>
</dbReference>
<name>A0A0F8YKS0_9ZZZZ</name>
<feature type="non-terminal residue" evidence="7">
    <location>
        <position position="1"/>
    </location>
</feature>
<dbReference type="GO" id="GO:0016987">
    <property type="term" value="F:sigma factor activity"/>
    <property type="evidence" value="ECO:0007669"/>
    <property type="project" value="UniProtKB-KW"/>
</dbReference>
<dbReference type="NCBIfam" id="TIGR02937">
    <property type="entry name" value="sigma70-ECF"/>
    <property type="match status" value="1"/>
</dbReference>
<dbReference type="Pfam" id="PF04545">
    <property type="entry name" value="Sigma70_r4"/>
    <property type="match status" value="1"/>
</dbReference>
<dbReference type="AlphaFoldDB" id="A0A0F8YKS0"/>
<evidence type="ECO:0000256" key="4">
    <source>
        <dbReference type="ARBA" id="ARBA00023163"/>
    </source>
</evidence>
<feature type="domain" description="RNA polymerase sigma-70 region 3" evidence="5">
    <location>
        <begin position="1"/>
        <end position="72"/>
    </location>
</feature>
<organism evidence="7">
    <name type="scientific">marine sediment metagenome</name>
    <dbReference type="NCBI Taxonomy" id="412755"/>
    <lineage>
        <taxon>unclassified sequences</taxon>
        <taxon>metagenomes</taxon>
        <taxon>ecological metagenomes</taxon>
    </lineage>
</organism>
<dbReference type="InterPro" id="IPR013324">
    <property type="entry name" value="RNA_pol_sigma_r3/r4-like"/>
</dbReference>
<keyword evidence="4" id="KW-0804">Transcription</keyword>
<gene>
    <name evidence="7" type="ORF">LCGC14_2807860</name>
</gene>
<evidence type="ECO:0000256" key="3">
    <source>
        <dbReference type="ARBA" id="ARBA00023125"/>
    </source>
</evidence>
<dbReference type="CDD" id="cd06171">
    <property type="entry name" value="Sigma70_r4"/>
    <property type="match status" value="1"/>
</dbReference>
<reference evidence="7" key="1">
    <citation type="journal article" date="2015" name="Nature">
        <title>Complex archaea that bridge the gap between prokaryotes and eukaryotes.</title>
        <authorList>
            <person name="Spang A."/>
            <person name="Saw J.H."/>
            <person name="Jorgensen S.L."/>
            <person name="Zaremba-Niedzwiedzka K."/>
            <person name="Martijn J."/>
            <person name="Lind A.E."/>
            <person name="van Eijk R."/>
            <person name="Schleper C."/>
            <person name="Guy L."/>
            <person name="Ettema T.J."/>
        </authorList>
    </citation>
    <scope>NUCLEOTIDE SEQUENCE</scope>
</reference>